<feature type="transmembrane region" description="Helical" evidence="1">
    <location>
        <begin position="193"/>
        <end position="218"/>
    </location>
</feature>
<dbReference type="EMBL" id="JAUCMV010000001">
    <property type="protein sequence ID" value="KAK0428992.1"/>
    <property type="molecule type" value="Genomic_DNA"/>
</dbReference>
<protein>
    <recommendedName>
        <fullName evidence="2">7TM GPCR serpentine receptor class x (Srx) domain-containing protein</fullName>
    </recommendedName>
</protein>
<reference evidence="3" key="1">
    <citation type="submission" date="2023-06" db="EMBL/GenBank/DDBJ databases">
        <title>Genomic analysis of the entomopathogenic nematode Steinernema hermaphroditum.</title>
        <authorList>
            <person name="Schwarz E.M."/>
            <person name="Heppert J.K."/>
            <person name="Baniya A."/>
            <person name="Schwartz H.T."/>
            <person name="Tan C.-H."/>
            <person name="Antoshechkin I."/>
            <person name="Sternberg P.W."/>
            <person name="Goodrich-Blair H."/>
            <person name="Dillman A.R."/>
        </authorList>
    </citation>
    <scope>NUCLEOTIDE SEQUENCE</scope>
    <source>
        <strain evidence="3">PS9179</strain>
        <tissue evidence="3">Whole animal</tissue>
    </source>
</reference>
<name>A0AA39IR66_9BILA</name>
<evidence type="ECO:0000259" key="2">
    <source>
        <dbReference type="Pfam" id="PF10328"/>
    </source>
</evidence>
<keyword evidence="4" id="KW-1185">Reference proteome</keyword>
<gene>
    <name evidence="3" type="ORF">QR680_011124</name>
</gene>
<proteinExistence type="predicted"/>
<evidence type="ECO:0000256" key="1">
    <source>
        <dbReference type="SAM" id="Phobius"/>
    </source>
</evidence>
<dbReference type="InterPro" id="IPR019430">
    <property type="entry name" value="7TM_GPCR_serpentine_rcpt_Srx"/>
</dbReference>
<evidence type="ECO:0000313" key="3">
    <source>
        <dbReference type="EMBL" id="KAK0428992.1"/>
    </source>
</evidence>
<feature type="domain" description="7TM GPCR serpentine receptor class x (Srx)" evidence="2">
    <location>
        <begin position="34"/>
        <end position="293"/>
    </location>
</feature>
<dbReference type="PANTHER" id="PTHR23017">
    <property type="entry name" value="SERPENTINE RECEPTOR, CLASS X"/>
    <property type="match status" value="1"/>
</dbReference>
<dbReference type="Pfam" id="PF10328">
    <property type="entry name" value="7TM_GPCR_Srx"/>
    <property type="match status" value="1"/>
</dbReference>
<dbReference type="Proteomes" id="UP001175271">
    <property type="component" value="Unassembled WGS sequence"/>
</dbReference>
<evidence type="ECO:0000313" key="4">
    <source>
        <dbReference type="Proteomes" id="UP001175271"/>
    </source>
</evidence>
<organism evidence="3 4">
    <name type="scientific">Steinernema hermaphroditum</name>
    <dbReference type="NCBI Taxonomy" id="289476"/>
    <lineage>
        <taxon>Eukaryota</taxon>
        <taxon>Metazoa</taxon>
        <taxon>Ecdysozoa</taxon>
        <taxon>Nematoda</taxon>
        <taxon>Chromadorea</taxon>
        <taxon>Rhabditida</taxon>
        <taxon>Tylenchina</taxon>
        <taxon>Panagrolaimomorpha</taxon>
        <taxon>Strongyloidoidea</taxon>
        <taxon>Steinernematidae</taxon>
        <taxon>Steinernema</taxon>
    </lineage>
</organism>
<feature type="transmembrane region" description="Helical" evidence="1">
    <location>
        <begin position="239"/>
        <end position="260"/>
    </location>
</feature>
<accession>A0AA39IR66</accession>
<feature type="transmembrane region" description="Helical" evidence="1">
    <location>
        <begin position="24"/>
        <end position="47"/>
    </location>
</feature>
<sequence>MNGSTFVYGSELQGRGYATERDLIFGYITTLISIVALFGAIINLYLIKNLKNFHNSFGFFWAVRTVGELGSNLTSGMYTGPVTILQPTNIPPALAIFAYQFSVTFGYVQCVMNLVIATNRFIAVCYPLRYKSIFNKTVCVSVALNVAMQGVLCISLYFIFPCNHIAYGPRFYSNVFIKCEPDLDRDYSIVSRYFYKVCFTTACFGTGLINSFTFFKIVYVRLASVSTYNTKEFKRDVRLFILGVVQDILMTVVAFSIILFHNDKEISVVGILLSYDGLNFIYAFNAASMIFCNPECRNYLFSRKKSNRMTVCPTNMNTTSHVAPSHSEK</sequence>
<dbReference type="SUPFAM" id="SSF81321">
    <property type="entry name" value="Family A G protein-coupled receptor-like"/>
    <property type="match status" value="1"/>
</dbReference>
<feature type="transmembrane region" description="Helical" evidence="1">
    <location>
        <begin position="138"/>
        <end position="160"/>
    </location>
</feature>
<keyword evidence="1" id="KW-0472">Membrane</keyword>
<dbReference type="AlphaFoldDB" id="A0AA39IR66"/>
<dbReference type="PANTHER" id="PTHR23017:SF3">
    <property type="entry name" value="G-PROTEIN COUPLED RECEPTORS FAMILY 1 PROFILE DOMAIN-CONTAINING PROTEIN"/>
    <property type="match status" value="1"/>
</dbReference>
<keyword evidence="1" id="KW-0812">Transmembrane</keyword>
<keyword evidence="1" id="KW-1133">Transmembrane helix</keyword>
<dbReference type="Gene3D" id="1.20.1070.10">
    <property type="entry name" value="Rhodopsin 7-helix transmembrane proteins"/>
    <property type="match status" value="1"/>
</dbReference>
<comment type="caution">
    <text evidence="3">The sequence shown here is derived from an EMBL/GenBank/DDBJ whole genome shotgun (WGS) entry which is preliminary data.</text>
</comment>